<organism evidence="1 2">
    <name type="scientific">Sphingobium cupriresistens LL01</name>
    <dbReference type="NCBI Taxonomy" id="1420583"/>
    <lineage>
        <taxon>Bacteria</taxon>
        <taxon>Pseudomonadati</taxon>
        <taxon>Pseudomonadota</taxon>
        <taxon>Alphaproteobacteria</taxon>
        <taxon>Sphingomonadales</taxon>
        <taxon>Sphingomonadaceae</taxon>
        <taxon>Sphingobium</taxon>
    </lineage>
</organism>
<dbReference type="InterPro" id="IPR056928">
    <property type="entry name" value="Gp77-like"/>
</dbReference>
<dbReference type="RefSeq" id="WP_066601196.1">
    <property type="nucleotide sequence ID" value="NZ_KQ130434.1"/>
</dbReference>
<accession>A0A0J7Y1F5</accession>
<evidence type="ECO:0000313" key="2">
    <source>
        <dbReference type="Proteomes" id="UP000052232"/>
    </source>
</evidence>
<dbReference type="Proteomes" id="UP000052232">
    <property type="component" value="Unassembled WGS sequence"/>
</dbReference>
<comment type="caution">
    <text evidence="1">The sequence shown here is derived from an EMBL/GenBank/DDBJ whole genome shotgun (WGS) entry which is preliminary data.</text>
</comment>
<dbReference type="EMBL" id="JACT01000001">
    <property type="protein sequence ID" value="KMS57624.1"/>
    <property type="molecule type" value="Genomic_DNA"/>
</dbReference>
<gene>
    <name evidence="1" type="ORF">V473_05270</name>
</gene>
<dbReference type="AlphaFoldDB" id="A0A0J7Y1F5"/>
<keyword evidence="2" id="KW-1185">Reference proteome</keyword>
<reference evidence="1 2" key="1">
    <citation type="journal article" date="2015" name="G3 (Bethesda)">
        <title>Insights into Ongoing Evolution of the Hexachlorocyclohexane Catabolic Pathway from Comparative Genomics of Ten Sphingomonadaceae Strains.</title>
        <authorList>
            <person name="Pearce S.L."/>
            <person name="Oakeshott J.G."/>
            <person name="Pandey G."/>
        </authorList>
    </citation>
    <scope>NUCLEOTIDE SEQUENCE [LARGE SCALE GENOMIC DNA]</scope>
    <source>
        <strain evidence="1 2">LL01</strain>
    </source>
</reference>
<name>A0A0J7Y1F5_9SPHN</name>
<proteinExistence type="predicted"/>
<dbReference type="Pfam" id="PF23148">
    <property type="entry name" value="Gp77"/>
    <property type="match status" value="1"/>
</dbReference>
<dbReference type="STRING" id="1420583.V473_05270"/>
<dbReference type="PATRIC" id="fig|1420583.3.peg.1060"/>
<sequence>MSLFVKDPQARVDHAIDWSAYLAGQSLVASLWTVSPVETGGLVVEANAFEAQRSSVRLNGGVAGRIYRLTNRVTLSDGQVDERSVTMRVEER</sequence>
<protein>
    <submittedName>
        <fullName evidence="1">Uncharacterized protein</fullName>
    </submittedName>
</protein>
<evidence type="ECO:0000313" key="1">
    <source>
        <dbReference type="EMBL" id="KMS57624.1"/>
    </source>
</evidence>